<dbReference type="KEGG" id="acou:A5CBH24_17420"/>
<dbReference type="GO" id="GO:0003677">
    <property type="term" value="F:DNA binding"/>
    <property type="evidence" value="ECO:0007669"/>
    <property type="project" value="UniProtKB-KW"/>
</dbReference>
<dbReference type="OrthoDB" id="8231503at2"/>
<keyword evidence="3" id="KW-0804">Transcription</keyword>
<dbReference type="GeneID" id="78342458"/>
<dbReference type="RefSeq" id="WP_141412887.1">
    <property type="nucleotide sequence ID" value="NZ_AP019735.1"/>
</dbReference>
<feature type="domain" description="HTH hxlR-type" evidence="4">
    <location>
        <begin position="14"/>
        <end position="113"/>
    </location>
</feature>
<dbReference type="SUPFAM" id="SSF46785">
    <property type="entry name" value="Winged helix' DNA-binding domain"/>
    <property type="match status" value="1"/>
</dbReference>
<dbReference type="PANTHER" id="PTHR33204">
    <property type="entry name" value="TRANSCRIPTIONAL REGULATOR, MARR FAMILY"/>
    <property type="match status" value="1"/>
</dbReference>
<evidence type="ECO:0000256" key="2">
    <source>
        <dbReference type="ARBA" id="ARBA00023125"/>
    </source>
</evidence>
<evidence type="ECO:0000259" key="4">
    <source>
        <dbReference type="PROSITE" id="PS51118"/>
    </source>
</evidence>
<dbReference type="Gene3D" id="1.10.10.10">
    <property type="entry name" value="Winged helix-like DNA-binding domain superfamily/Winged helix DNA-binding domain"/>
    <property type="match status" value="1"/>
</dbReference>
<evidence type="ECO:0000313" key="6">
    <source>
        <dbReference type="Proteomes" id="UP000318946"/>
    </source>
</evidence>
<keyword evidence="1" id="KW-0805">Transcription regulation</keyword>
<dbReference type="EMBL" id="AP019735">
    <property type="protein sequence ID" value="BBL04429.1"/>
    <property type="molecule type" value="Genomic_DNA"/>
</dbReference>
<dbReference type="InterPro" id="IPR036388">
    <property type="entry name" value="WH-like_DNA-bd_sf"/>
</dbReference>
<dbReference type="PROSITE" id="PS51118">
    <property type="entry name" value="HTH_HXLR"/>
    <property type="match status" value="1"/>
</dbReference>
<gene>
    <name evidence="5" type="ORF">A5CBH24_17420</name>
</gene>
<accession>A0A4Y1WVX0</accession>
<evidence type="ECO:0000256" key="3">
    <source>
        <dbReference type="ARBA" id="ARBA00023163"/>
    </source>
</evidence>
<dbReference type="Proteomes" id="UP000318946">
    <property type="component" value="Chromosome"/>
</dbReference>
<reference evidence="6" key="1">
    <citation type="submission" date="2019-06" db="EMBL/GenBank/DDBJ databases">
        <title>Alistipes onderdonkii subsp. vulgaris subsp. nov., Alistipes dispar sp. nov. and Alistipes communis sp. nov., isolated from human faeces, and creation of Alistipes onderdonkii subsp. onderdonkii subsp. nov.</title>
        <authorList>
            <person name="Sakamoto M."/>
            <person name="Ikeyama N."/>
            <person name="Ogata Y."/>
            <person name="Suda W."/>
            <person name="Iino T."/>
            <person name="Hattori M."/>
            <person name="Ohkuma M."/>
        </authorList>
    </citation>
    <scope>NUCLEOTIDE SEQUENCE [LARGE SCALE GENOMIC DNA]</scope>
    <source>
        <strain evidence="6">5CBH24</strain>
    </source>
</reference>
<organism evidence="5 6">
    <name type="scientific">Alistipes communis</name>
    <dbReference type="NCBI Taxonomy" id="2585118"/>
    <lineage>
        <taxon>Bacteria</taxon>
        <taxon>Pseudomonadati</taxon>
        <taxon>Bacteroidota</taxon>
        <taxon>Bacteroidia</taxon>
        <taxon>Bacteroidales</taxon>
        <taxon>Rikenellaceae</taxon>
        <taxon>Alistipes</taxon>
    </lineage>
</organism>
<dbReference type="PANTHER" id="PTHR33204:SF39">
    <property type="entry name" value="TRANSCRIPTIONAL REGULATORY PROTEIN"/>
    <property type="match status" value="1"/>
</dbReference>
<proteinExistence type="predicted"/>
<dbReference type="InterPro" id="IPR036390">
    <property type="entry name" value="WH_DNA-bd_sf"/>
</dbReference>
<name>A0A4Y1WVX0_9BACT</name>
<protein>
    <submittedName>
        <fullName evidence="5">Transcriptional regulator</fullName>
    </submittedName>
</protein>
<evidence type="ECO:0000313" key="5">
    <source>
        <dbReference type="EMBL" id="BBL04429.1"/>
    </source>
</evidence>
<dbReference type="Pfam" id="PF01638">
    <property type="entry name" value="HxlR"/>
    <property type="match status" value="1"/>
</dbReference>
<sequence length="123" mass="13813">MDRTTVQDALNPDCPIRNVLARIGDKWSLLVIVTLSGARTMRFGALQRAIPDISQKMLSVTLRTLEEDGYLTRQVYPEVPPRVEYSLTSRAQSLLACIDPLVAWANANMADILNDRRTARGER</sequence>
<dbReference type="AlphaFoldDB" id="A0A4Y1WVX0"/>
<dbReference type="InterPro" id="IPR002577">
    <property type="entry name" value="HTH_HxlR"/>
</dbReference>
<keyword evidence="6" id="KW-1185">Reference proteome</keyword>
<keyword evidence="2" id="KW-0238">DNA-binding</keyword>
<evidence type="ECO:0000256" key="1">
    <source>
        <dbReference type="ARBA" id="ARBA00023015"/>
    </source>
</evidence>